<dbReference type="AlphaFoldDB" id="A6UQ92"/>
<evidence type="ECO:0000313" key="2">
    <source>
        <dbReference type="EMBL" id="ABR54664.1"/>
    </source>
</evidence>
<sequence length="212" mass="24461">MYDKLKIIERAILLNPEHIKVFREKLKITQSKLAEESGVSQSHLSMLEKGKRDTGEAHAAAITLGMLKCSNAWDKEDPILYLLDVLSLTKLESAIVSFIRDLTTTNSILYRRFIEGHPVYIVDINQFSEEIKKRLKVMNIEEVSFFRGRMEIKGIHLDNKTVVISLDCSDIRRLEKKVSDVLSNNTIIQIFPKDEIPPIYSIKKECMIVHCW</sequence>
<feature type="domain" description="HTH cro/C1-type" evidence="1">
    <location>
        <begin position="19"/>
        <end position="52"/>
    </location>
</feature>
<dbReference type="SUPFAM" id="SSF47413">
    <property type="entry name" value="lambda repressor-like DNA-binding domains"/>
    <property type="match status" value="1"/>
</dbReference>
<name>A6UQ92_METVS</name>
<dbReference type="EMBL" id="CP000742">
    <property type="protein sequence ID" value="ABR54664.1"/>
    <property type="molecule type" value="Genomic_DNA"/>
</dbReference>
<dbReference type="Proteomes" id="UP000001107">
    <property type="component" value="Chromosome"/>
</dbReference>
<dbReference type="KEGG" id="mvn:Mevan_0758"/>
<organism evidence="2 3">
    <name type="scientific">Methanococcus vannielii (strain ATCC 35089 / DSM 1224 / JCM 13029 / OCM 148 / SB)</name>
    <dbReference type="NCBI Taxonomy" id="406327"/>
    <lineage>
        <taxon>Archaea</taxon>
        <taxon>Methanobacteriati</taxon>
        <taxon>Methanobacteriota</taxon>
        <taxon>Methanomada group</taxon>
        <taxon>Methanococci</taxon>
        <taxon>Methanococcales</taxon>
        <taxon>Methanococcaceae</taxon>
        <taxon>Methanococcus</taxon>
    </lineage>
</organism>
<dbReference type="Gene3D" id="1.10.260.40">
    <property type="entry name" value="lambda repressor-like DNA-binding domains"/>
    <property type="match status" value="1"/>
</dbReference>
<dbReference type="InterPro" id="IPR001387">
    <property type="entry name" value="Cro/C1-type_HTH"/>
</dbReference>
<reference evidence="2" key="1">
    <citation type="submission" date="2007-06" db="EMBL/GenBank/DDBJ databases">
        <title>Complete sequence of Methanococcus vannielii SB.</title>
        <authorList>
            <consortium name="US DOE Joint Genome Institute"/>
            <person name="Copeland A."/>
            <person name="Lucas S."/>
            <person name="Lapidus A."/>
            <person name="Barry K."/>
            <person name="Glavina del Rio T."/>
            <person name="Dalin E."/>
            <person name="Tice H."/>
            <person name="Pitluck S."/>
            <person name="Chain P."/>
            <person name="Malfatti S."/>
            <person name="Shin M."/>
            <person name="Vergez L."/>
            <person name="Schmutz J."/>
            <person name="Larimer F."/>
            <person name="Land M."/>
            <person name="Hauser L."/>
            <person name="Kyrpides N."/>
            <person name="Anderson I."/>
            <person name="Sieprawska-Lupa M."/>
            <person name="Whitman W.B."/>
            <person name="Richardson P."/>
        </authorList>
    </citation>
    <scope>NUCLEOTIDE SEQUENCE [LARGE SCALE GENOMIC DNA]</scope>
    <source>
        <strain evidence="2">SB</strain>
    </source>
</reference>
<dbReference type="HOGENOM" id="CLU_1297489_0_0_2"/>
<dbReference type="CDD" id="cd00093">
    <property type="entry name" value="HTH_XRE"/>
    <property type="match status" value="1"/>
</dbReference>
<dbReference type="GeneID" id="5324554"/>
<evidence type="ECO:0000313" key="3">
    <source>
        <dbReference type="Proteomes" id="UP000001107"/>
    </source>
</evidence>
<proteinExistence type="predicted"/>
<dbReference type="STRING" id="406327.Mevan_0758"/>
<evidence type="ECO:0000259" key="1">
    <source>
        <dbReference type="PROSITE" id="PS50943"/>
    </source>
</evidence>
<dbReference type="RefSeq" id="WP_011972566.1">
    <property type="nucleotide sequence ID" value="NC_009634.1"/>
</dbReference>
<keyword evidence="3" id="KW-1185">Reference proteome</keyword>
<dbReference type="OrthoDB" id="59250at2157"/>
<dbReference type="Pfam" id="PF01381">
    <property type="entry name" value="HTH_3"/>
    <property type="match status" value="1"/>
</dbReference>
<dbReference type="PROSITE" id="PS50943">
    <property type="entry name" value="HTH_CROC1"/>
    <property type="match status" value="1"/>
</dbReference>
<dbReference type="GO" id="GO:0003677">
    <property type="term" value="F:DNA binding"/>
    <property type="evidence" value="ECO:0007669"/>
    <property type="project" value="InterPro"/>
</dbReference>
<protein>
    <submittedName>
        <fullName evidence="2">Transcriptional regulator, XRE family</fullName>
    </submittedName>
</protein>
<dbReference type="InterPro" id="IPR010982">
    <property type="entry name" value="Lambda_DNA-bd_dom_sf"/>
</dbReference>
<dbReference type="eggNOG" id="arCOG05036">
    <property type="taxonomic scope" value="Archaea"/>
</dbReference>
<accession>A6UQ92</accession>
<dbReference type="SMART" id="SM00530">
    <property type="entry name" value="HTH_XRE"/>
    <property type="match status" value="1"/>
</dbReference>
<gene>
    <name evidence="2" type="ordered locus">Mevan_0758</name>
</gene>